<dbReference type="GO" id="GO:0005524">
    <property type="term" value="F:ATP binding"/>
    <property type="evidence" value="ECO:0007669"/>
    <property type="project" value="UniProtKB-KW"/>
</dbReference>
<keyword evidence="4 10" id="KW-0812">Transmembrane</keyword>
<accession>A0A6J7HYY7</accession>
<keyword evidence="7" id="KW-0067">ATP-binding</keyword>
<dbReference type="EMBL" id="CAFBNB010000044">
    <property type="protein sequence ID" value="CAB4923699.1"/>
    <property type="molecule type" value="Genomic_DNA"/>
</dbReference>
<dbReference type="Gene3D" id="3.40.50.300">
    <property type="entry name" value="P-loop containing nucleotide triphosphate hydrolases"/>
    <property type="match status" value="1"/>
</dbReference>
<dbReference type="InterPro" id="IPR005074">
    <property type="entry name" value="Peptidase_C39"/>
</dbReference>
<feature type="transmembrane region" description="Helical" evidence="10">
    <location>
        <begin position="306"/>
        <end position="325"/>
    </location>
</feature>
<dbReference type="Gene3D" id="1.20.1560.10">
    <property type="entry name" value="ABC transporter type 1, transmembrane domain"/>
    <property type="match status" value="1"/>
</dbReference>
<keyword evidence="5" id="KW-0547">Nucleotide-binding</keyword>
<reference evidence="14" key="1">
    <citation type="submission" date="2020-05" db="EMBL/GenBank/DDBJ databases">
        <authorList>
            <person name="Chiriac C."/>
            <person name="Salcher M."/>
            <person name="Ghai R."/>
            <person name="Kavagutti S V."/>
        </authorList>
    </citation>
    <scope>NUCLEOTIDE SEQUENCE</scope>
</reference>
<dbReference type="PANTHER" id="PTHR43394:SF1">
    <property type="entry name" value="ATP-BINDING CASSETTE SUB-FAMILY B MEMBER 10, MITOCHONDRIAL"/>
    <property type="match status" value="1"/>
</dbReference>
<keyword evidence="6" id="KW-0378">Hydrolase</keyword>
<dbReference type="FunFam" id="3.40.50.300:FF:000299">
    <property type="entry name" value="ABC transporter ATP-binding protein/permease"/>
    <property type="match status" value="1"/>
</dbReference>
<evidence type="ECO:0000256" key="7">
    <source>
        <dbReference type="ARBA" id="ARBA00022840"/>
    </source>
</evidence>
<dbReference type="GO" id="GO:0006508">
    <property type="term" value="P:proteolysis"/>
    <property type="evidence" value="ECO:0007669"/>
    <property type="project" value="InterPro"/>
</dbReference>
<evidence type="ECO:0000256" key="4">
    <source>
        <dbReference type="ARBA" id="ARBA00022692"/>
    </source>
</evidence>
<evidence type="ECO:0000256" key="1">
    <source>
        <dbReference type="ARBA" id="ARBA00004651"/>
    </source>
</evidence>
<dbReference type="Pfam" id="PF00664">
    <property type="entry name" value="ABC_membrane"/>
    <property type="match status" value="1"/>
</dbReference>
<organism evidence="14">
    <name type="scientific">freshwater metagenome</name>
    <dbReference type="NCBI Taxonomy" id="449393"/>
    <lineage>
        <taxon>unclassified sequences</taxon>
        <taxon>metagenomes</taxon>
        <taxon>ecological metagenomes</taxon>
    </lineage>
</organism>
<feature type="domain" description="Peptidase C39" evidence="13">
    <location>
        <begin position="22"/>
        <end position="141"/>
    </location>
</feature>
<feature type="transmembrane region" description="Helical" evidence="10">
    <location>
        <begin position="233"/>
        <end position="253"/>
    </location>
</feature>
<dbReference type="PROSITE" id="PS50990">
    <property type="entry name" value="PEPTIDASE_C39"/>
    <property type="match status" value="1"/>
</dbReference>
<dbReference type="InterPro" id="IPR027417">
    <property type="entry name" value="P-loop_NTPase"/>
</dbReference>
<feature type="transmembrane region" description="Helical" evidence="10">
    <location>
        <begin position="274"/>
        <end position="300"/>
    </location>
</feature>
<dbReference type="InterPro" id="IPR011527">
    <property type="entry name" value="ABC1_TM_dom"/>
</dbReference>
<dbReference type="GO" id="GO:0016887">
    <property type="term" value="F:ATP hydrolysis activity"/>
    <property type="evidence" value="ECO:0007669"/>
    <property type="project" value="InterPro"/>
</dbReference>
<dbReference type="SUPFAM" id="SSF52540">
    <property type="entry name" value="P-loop containing nucleoside triphosphate hydrolases"/>
    <property type="match status" value="1"/>
</dbReference>
<evidence type="ECO:0000256" key="3">
    <source>
        <dbReference type="ARBA" id="ARBA00022475"/>
    </source>
</evidence>
<dbReference type="Pfam" id="PF03412">
    <property type="entry name" value="Peptidase_C39"/>
    <property type="match status" value="1"/>
</dbReference>
<comment type="subcellular location">
    <subcellularLocation>
        <location evidence="1">Cell membrane</location>
        <topology evidence="1">Multi-pass membrane protein</topology>
    </subcellularLocation>
</comment>
<evidence type="ECO:0000256" key="2">
    <source>
        <dbReference type="ARBA" id="ARBA00022448"/>
    </source>
</evidence>
<dbReference type="GO" id="GO:0008233">
    <property type="term" value="F:peptidase activity"/>
    <property type="evidence" value="ECO:0007669"/>
    <property type="project" value="InterPro"/>
</dbReference>
<dbReference type="InterPro" id="IPR003593">
    <property type="entry name" value="AAA+_ATPase"/>
</dbReference>
<keyword evidence="2" id="KW-0813">Transport</keyword>
<keyword evidence="8 10" id="KW-1133">Transmembrane helix</keyword>
<evidence type="ECO:0000256" key="9">
    <source>
        <dbReference type="ARBA" id="ARBA00023136"/>
    </source>
</evidence>
<evidence type="ECO:0000259" key="12">
    <source>
        <dbReference type="PROSITE" id="PS50929"/>
    </source>
</evidence>
<keyword evidence="3" id="KW-1003">Cell membrane</keyword>
<proteinExistence type="predicted"/>
<dbReference type="InterPro" id="IPR039421">
    <property type="entry name" value="Type_1_exporter"/>
</dbReference>
<evidence type="ECO:0000259" key="13">
    <source>
        <dbReference type="PROSITE" id="PS50990"/>
    </source>
</evidence>
<feature type="transmembrane region" description="Helical" evidence="10">
    <location>
        <begin position="207"/>
        <end position="227"/>
    </location>
</feature>
<feature type="domain" description="ABC transmembrane type-1" evidence="12">
    <location>
        <begin position="172"/>
        <end position="453"/>
    </location>
</feature>
<dbReference type="SUPFAM" id="SSF90123">
    <property type="entry name" value="ABC transporter transmembrane region"/>
    <property type="match status" value="1"/>
</dbReference>
<dbReference type="InterPro" id="IPR017871">
    <property type="entry name" value="ABC_transporter-like_CS"/>
</dbReference>
<dbReference type="PROSITE" id="PS00211">
    <property type="entry name" value="ABC_TRANSPORTER_1"/>
    <property type="match status" value="1"/>
</dbReference>
<dbReference type="PROSITE" id="PS50929">
    <property type="entry name" value="ABC_TM1F"/>
    <property type="match status" value="1"/>
</dbReference>
<evidence type="ECO:0000256" key="5">
    <source>
        <dbReference type="ARBA" id="ARBA00022741"/>
    </source>
</evidence>
<dbReference type="GO" id="GO:0005886">
    <property type="term" value="C:plasma membrane"/>
    <property type="evidence" value="ECO:0007669"/>
    <property type="project" value="UniProtKB-SubCell"/>
</dbReference>
<dbReference type="PANTHER" id="PTHR43394">
    <property type="entry name" value="ATP-DEPENDENT PERMEASE MDL1, MITOCHONDRIAL"/>
    <property type="match status" value="1"/>
</dbReference>
<evidence type="ECO:0000256" key="8">
    <source>
        <dbReference type="ARBA" id="ARBA00022989"/>
    </source>
</evidence>
<feature type="domain" description="ABC transporter" evidence="11">
    <location>
        <begin position="491"/>
        <end position="724"/>
    </location>
</feature>
<dbReference type="InterPro" id="IPR003439">
    <property type="entry name" value="ABC_transporter-like_ATP-bd"/>
</dbReference>
<dbReference type="InterPro" id="IPR036640">
    <property type="entry name" value="ABC1_TM_sf"/>
</dbReference>
<keyword evidence="9 10" id="KW-0472">Membrane</keyword>
<dbReference type="Gene3D" id="3.90.70.10">
    <property type="entry name" value="Cysteine proteinases"/>
    <property type="match status" value="1"/>
</dbReference>
<dbReference type="GO" id="GO:0015421">
    <property type="term" value="F:ABC-type oligopeptide transporter activity"/>
    <property type="evidence" value="ECO:0007669"/>
    <property type="project" value="TreeGrafter"/>
</dbReference>
<name>A0A6J7HYY7_9ZZZZ</name>
<feature type="transmembrane region" description="Helical" evidence="10">
    <location>
        <begin position="171"/>
        <end position="195"/>
    </location>
</feature>
<evidence type="ECO:0000313" key="14">
    <source>
        <dbReference type="EMBL" id="CAB4923699.1"/>
    </source>
</evidence>
<protein>
    <submittedName>
        <fullName evidence="14">Unannotated protein</fullName>
    </submittedName>
</protein>
<sequence length="724" mass="78216">MSDLLTLNLPARRRTRVPSVLQMEMLECGAACLGMVLGKFGQYVPLATLREESQVSRDGATALQIAKVARRRGLSAKGRRLELAGLDSIATPFIAYWGFNHFVVVEGWSSKGVFLNDPATGPRMVSWRQMDGQFTGVAIEFGVTEAFVRTKKPPSALRRLPRMLQGFRWPLAFAAIIGLFYAIPGIATAGFMSFFINTILGQQQRELAPIFLLGVVVAIVLQLGFGWLQTTTLARTSVMFATSLAAELAWQVLRLPMRYYTQRSAGEVAYRMNLPSALAASLSGPLPQALVSVFAVALYFIAMAFISIWAALVALIIGMLNFLLLRAVSRRQREAQELLLQEQGKLMGETASALGNIEFIKSTGAEDESFNRFTAFHAKVINTRQSLLWVTTVLSTVPNLLSMLAATAVIAIGAFAVLDGELGIGGLVALQILMAGFLAPFITFVQLGSSMNSFGATLTKIDDVLDQEPELSGVRVVDGAPRNREKLLGHIEFRDVTFGYSTGAPPLLQGLNFSVEPGHRIAFVGTSGAGKSTISRLLCGLEQPWSGTILLDGVPRLLTDETVINASLALVDQSVVLFPGTVMENLTLWDTSIPVERAIAAARAAMIHEVIAGRPDGYDALVLEGARNFSGGQAQRIEIARALAVDPSILVLDEATSALDAATEVQIDNAIRQRGCTTVVIAHRLSTIRDADLILVLDKGVVVQGGTHDELMQIDGLYRSLVEN</sequence>
<feature type="transmembrane region" description="Helical" evidence="10">
    <location>
        <begin position="424"/>
        <end position="445"/>
    </location>
</feature>
<evidence type="ECO:0000256" key="10">
    <source>
        <dbReference type="SAM" id="Phobius"/>
    </source>
</evidence>
<evidence type="ECO:0000259" key="11">
    <source>
        <dbReference type="PROSITE" id="PS50893"/>
    </source>
</evidence>
<feature type="transmembrane region" description="Helical" evidence="10">
    <location>
        <begin position="387"/>
        <end position="418"/>
    </location>
</feature>
<gene>
    <name evidence="14" type="ORF">UFOPK3720_00362</name>
</gene>
<evidence type="ECO:0000256" key="6">
    <source>
        <dbReference type="ARBA" id="ARBA00022801"/>
    </source>
</evidence>
<dbReference type="Pfam" id="PF00005">
    <property type="entry name" value="ABC_tran"/>
    <property type="match status" value="1"/>
</dbReference>
<dbReference type="SMART" id="SM00382">
    <property type="entry name" value="AAA"/>
    <property type="match status" value="1"/>
</dbReference>
<dbReference type="AlphaFoldDB" id="A0A6J7HYY7"/>
<dbReference type="PROSITE" id="PS50893">
    <property type="entry name" value="ABC_TRANSPORTER_2"/>
    <property type="match status" value="1"/>
</dbReference>